<keyword evidence="6 7" id="KW-0472">Membrane</keyword>
<dbReference type="EMBL" id="CP014672">
    <property type="protein sequence ID" value="ANW98990.1"/>
    <property type="molecule type" value="Genomic_DNA"/>
</dbReference>
<dbReference type="PANTHER" id="PTHR13285">
    <property type="entry name" value="ACYLTRANSFERASE"/>
    <property type="match status" value="1"/>
</dbReference>
<keyword evidence="7" id="KW-0012">Acyltransferase</keyword>
<protein>
    <submittedName>
        <fullName evidence="9">Membrane bound O-acyl transferase MBOAT family protein</fullName>
    </submittedName>
</protein>
<dbReference type="PANTHER" id="PTHR13285:SF18">
    <property type="entry name" value="PROTEIN-CYSTEINE N-PALMITOYLTRANSFERASE RASP"/>
    <property type="match status" value="1"/>
</dbReference>
<feature type="transmembrane region" description="Helical" evidence="8">
    <location>
        <begin position="404"/>
        <end position="424"/>
    </location>
</feature>
<gene>
    <name evidence="9" type="ORF">CSTERTH_08110</name>
</gene>
<sequence>MLFTSYGFILFLLVLFILYYAIPIKYQWVLLLIASFTFYSFSGWDNVAYITVTIIVTYIGATKIGQLHSQQEAFLKENRDKLSREEKKAYREQVKSKQKKYLIACLLLDLGILAVLKYTNFVISNINSVLRVFKAGEISFLDIALPMGISFYTFQAVGYLVDVYRGKYPPEKNLGKFALFVSFFPQLVQGPISRFDDLGRQLYGGHVFDAKNVSFGIQRILWGFFKKLVIADRILPAVRTITQNPDTYQGIYVLLGMVFYAVQLYADFTGGIDITIGIAEVLGIKVKENFERPFFSKSTAEYWRRWHITMGTWFRDYVFYPVSISGFMMKVSKFSREKLGEKIGKKVPVYLSTIIVWFATGIWHGASWNFIVWGLLNCLVIIVSQELEPFYAWFHSRFNVREKFLFKLFQVGRTFILMSAIRILDCYRNVPVTFRMYRSLLTKWNVNELFNGALLELGLEKTDYYVLIFGIIIMITVSLVQRSGSIREKLAARPYIVRYVAYVGLFISIIVFGAYGIGYDSNQFIYNQF</sequence>
<dbReference type="GO" id="GO:0016746">
    <property type="term" value="F:acyltransferase activity"/>
    <property type="evidence" value="ECO:0007669"/>
    <property type="project" value="UniProtKB-KW"/>
</dbReference>
<evidence type="ECO:0000256" key="4">
    <source>
        <dbReference type="ARBA" id="ARBA00022692"/>
    </source>
</evidence>
<evidence type="ECO:0000256" key="5">
    <source>
        <dbReference type="ARBA" id="ARBA00022989"/>
    </source>
</evidence>
<keyword evidence="4 8" id="KW-0812">Transmembrane</keyword>
<feature type="transmembrane region" description="Helical" evidence="8">
    <location>
        <begin position="47"/>
        <end position="65"/>
    </location>
</feature>
<accession>A0A1B1YE11</accession>
<name>A0A1B1YE11_THEST</name>
<feature type="transmembrane region" description="Helical" evidence="8">
    <location>
        <begin position="496"/>
        <end position="517"/>
    </location>
</feature>
<dbReference type="InterPro" id="IPR024194">
    <property type="entry name" value="Ac/AlaTfrase_AlgI/DltB"/>
</dbReference>
<dbReference type="GO" id="GO:0042121">
    <property type="term" value="P:alginic acid biosynthetic process"/>
    <property type="evidence" value="ECO:0007669"/>
    <property type="project" value="InterPro"/>
</dbReference>
<feature type="transmembrane region" description="Helical" evidence="8">
    <location>
        <begin position="464"/>
        <end position="484"/>
    </location>
</feature>
<keyword evidence="3 7" id="KW-1003">Cell membrane</keyword>
<evidence type="ECO:0000256" key="6">
    <source>
        <dbReference type="ARBA" id="ARBA00023136"/>
    </source>
</evidence>
<comment type="subcellular location">
    <subcellularLocation>
        <location evidence="1">Cell membrane</location>
        <topology evidence="1">Multi-pass membrane protein</topology>
    </subcellularLocation>
</comment>
<keyword evidence="5 8" id="KW-1133">Transmembrane helix</keyword>
<dbReference type="InterPro" id="IPR004299">
    <property type="entry name" value="MBOAT_fam"/>
</dbReference>
<feature type="transmembrane region" description="Helical" evidence="8">
    <location>
        <begin position="347"/>
        <end position="364"/>
    </location>
</feature>
<keyword evidence="7 9" id="KW-0808">Transferase</keyword>
<organism evidence="9 10">
    <name type="scientific">Thermoclostridium stercorarium subsp. thermolacticum DSM 2910</name>
    <dbReference type="NCBI Taxonomy" id="1121336"/>
    <lineage>
        <taxon>Bacteria</taxon>
        <taxon>Bacillati</taxon>
        <taxon>Bacillota</taxon>
        <taxon>Clostridia</taxon>
        <taxon>Eubacteriales</taxon>
        <taxon>Oscillospiraceae</taxon>
        <taxon>Thermoclostridium</taxon>
    </lineage>
</organism>
<evidence type="ECO:0000256" key="7">
    <source>
        <dbReference type="PIRNR" id="PIRNR016636"/>
    </source>
</evidence>
<dbReference type="InterPro" id="IPR028362">
    <property type="entry name" value="AlgI"/>
</dbReference>
<feature type="transmembrane region" description="Helical" evidence="8">
    <location>
        <begin position="143"/>
        <end position="164"/>
    </location>
</feature>
<evidence type="ECO:0000256" key="1">
    <source>
        <dbReference type="ARBA" id="ARBA00004651"/>
    </source>
</evidence>
<evidence type="ECO:0000313" key="10">
    <source>
        <dbReference type="Proteomes" id="UP000092971"/>
    </source>
</evidence>
<dbReference type="PIRSF" id="PIRSF016636">
    <property type="entry name" value="AlgI_DltB"/>
    <property type="match status" value="1"/>
</dbReference>
<dbReference type="InterPro" id="IPR051085">
    <property type="entry name" value="MB_O-acyltransferase"/>
</dbReference>
<evidence type="ECO:0000256" key="8">
    <source>
        <dbReference type="SAM" id="Phobius"/>
    </source>
</evidence>
<reference evidence="9 10" key="1">
    <citation type="submission" date="2016-02" db="EMBL/GenBank/DDBJ databases">
        <title>Comparison of Clostridium stercorarium subspecies using comparative genomics and transcriptomics.</title>
        <authorList>
            <person name="Schellenberg J."/>
            <person name="Thallinger G."/>
            <person name="Levin D.B."/>
            <person name="Zhang X."/>
            <person name="Alvare G."/>
            <person name="Fristensky B."/>
            <person name="Sparling R."/>
        </authorList>
    </citation>
    <scope>NUCLEOTIDE SEQUENCE [LARGE SCALE GENOMIC DNA]</scope>
    <source>
        <strain evidence="9 10">DSM 2910</strain>
    </source>
</reference>
<feature type="transmembrane region" description="Helical" evidence="8">
    <location>
        <begin position="370"/>
        <end position="392"/>
    </location>
</feature>
<dbReference type="Proteomes" id="UP000092971">
    <property type="component" value="Chromosome"/>
</dbReference>
<dbReference type="Pfam" id="PF03062">
    <property type="entry name" value="MBOAT"/>
    <property type="match status" value="1"/>
</dbReference>
<evidence type="ECO:0000256" key="2">
    <source>
        <dbReference type="ARBA" id="ARBA00010323"/>
    </source>
</evidence>
<evidence type="ECO:0000256" key="3">
    <source>
        <dbReference type="ARBA" id="ARBA00022475"/>
    </source>
</evidence>
<dbReference type="OrthoDB" id="9805788at2"/>
<dbReference type="GO" id="GO:0005886">
    <property type="term" value="C:plasma membrane"/>
    <property type="evidence" value="ECO:0007669"/>
    <property type="project" value="UniProtKB-SubCell"/>
</dbReference>
<evidence type="ECO:0000313" key="9">
    <source>
        <dbReference type="EMBL" id="ANW98990.1"/>
    </source>
</evidence>
<dbReference type="AlphaFoldDB" id="A0A1B1YE11"/>
<dbReference type="PIRSF" id="PIRSF500217">
    <property type="entry name" value="AlgI"/>
    <property type="match status" value="1"/>
</dbReference>
<feature type="transmembrane region" description="Helical" evidence="8">
    <location>
        <begin position="101"/>
        <end position="123"/>
    </location>
</feature>
<comment type="similarity">
    <text evidence="2 7">Belongs to the membrane-bound acyltransferase family.</text>
</comment>
<dbReference type="RefSeq" id="WP_015359334.1">
    <property type="nucleotide sequence ID" value="NZ_CP014672.1"/>
</dbReference>
<proteinExistence type="inferred from homology"/>